<evidence type="ECO:0000256" key="5">
    <source>
        <dbReference type="ARBA" id="ARBA00043266"/>
    </source>
</evidence>
<feature type="domain" description="Ig-like" evidence="6">
    <location>
        <begin position="1"/>
        <end position="114"/>
    </location>
</feature>
<keyword evidence="1" id="KW-0732">Signal</keyword>
<sequence length="130" mass="14943">PVCGDSVEQLHSATGEENESKTLNCVYRTSADYPCIYWYQQYPNGAMQFILRKSRHCDRKARGLERFDAVTDFSSSQLTISNLKLTDTAVYYCAVGDFHIGKTHWTGAQENTIESSRVWISYFFSFIKEN</sequence>
<dbReference type="Pfam" id="PF07686">
    <property type="entry name" value="V-set"/>
    <property type="match status" value="1"/>
</dbReference>
<evidence type="ECO:0000256" key="1">
    <source>
        <dbReference type="ARBA" id="ARBA00022729"/>
    </source>
</evidence>
<dbReference type="PANTHER" id="PTHR19367">
    <property type="entry name" value="T-CELL RECEPTOR ALPHA CHAIN V REGION"/>
    <property type="match status" value="1"/>
</dbReference>
<gene>
    <name evidence="7" type="ORF">GDO86_001636</name>
</gene>
<dbReference type="PROSITE" id="PS50835">
    <property type="entry name" value="IG_LIKE"/>
    <property type="match status" value="1"/>
</dbReference>
<evidence type="ECO:0000256" key="2">
    <source>
        <dbReference type="ARBA" id="ARBA00023130"/>
    </source>
</evidence>
<keyword evidence="3" id="KW-0675">Receptor</keyword>
<organism evidence="7 8">
    <name type="scientific">Hymenochirus boettgeri</name>
    <name type="common">Congo dwarf clawed frog</name>
    <dbReference type="NCBI Taxonomy" id="247094"/>
    <lineage>
        <taxon>Eukaryota</taxon>
        <taxon>Metazoa</taxon>
        <taxon>Chordata</taxon>
        <taxon>Craniata</taxon>
        <taxon>Vertebrata</taxon>
        <taxon>Euteleostomi</taxon>
        <taxon>Amphibia</taxon>
        <taxon>Batrachia</taxon>
        <taxon>Anura</taxon>
        <taxon>Pipoidea</taxon>
        <taxon>Pipidae</taxon>
        <taxon>Pipinae</taxon>
        <taxon>Hymenochirus</taxon>
    </lineage>
</organism>
<dbReference type="EMBL" id="JAACNH010000001">
    <property type="protein sequence ID" value="KAG8455517.1"/>
    <property type="molecule type" value="Genomic_DNA"/>
</dbReference>
<comment type="caution">
    <text evidence="7">The sequence shown here is derived from an EMBL/GenBank/DDBJ whole genome shotgun (WGS) entry which is preliminary data.</text>
</comment>
<dbReference type="SMART" id="SM00406">
    <property type="entry name" value="IGv"/>
    <property type="match status" value="1"/>
</dbReference>
<dbReference type="InterPro" id="IPR003599">
    <property type="entry name" value="Ig_sub"/>
</dbReference>
<evidence type="ECO:0000256" key="4">
    <source>
        <dbReference type="ARBA" id="ARBA00023319"/>
    </source>
</evidence>
<keyword evidence="5" id="KW-1279">T cell receptor</keyword>
<evidence type="ECO:0000313" key="7">
    <source>
        <dbReference type="EMBL" id="KAG8455517.1"/>
    </source>
</evidence>
<dbReference type="GO" id="GO:0042101">
    <property type="term" value="C:T cell receptor complex"/>
    <property type="evidence" value="ECO:0007669"/>
    <property type="project" value="UniProtKB-KW"/>
</dbReference>
<accession>A0A8T2KJE3</accession>
<dbReference type="OrthoDB" id="9631130at2759"/>
<dbReference type="Proteomes" id="UP000812440">
    <property type="component" value="Chromosome 1"/>
</dbReference>
<dbReference type="InterPro" id="IPR013106">
    <property type="entry name" value="Ig_V-set"/>
</dbReference>
<dbReference type="AlphaFoldDB" id="A0A8T2KJE3"/>
<dbReference type="GO" id="GO:0002250">
    <property type="term" value="P:adaptive immune response"/>
    <property type="evidence" value="ECO:0007669"/>
    <property type="project" value="UniProtKB-KW"/>
</dbReference>
<feature type="non-terminal residue" evidence="7">
    <location>
        <position position="1"/>
    </location>
</feature>
<reference evidence="7" key="1">
    <citation type="thesis" date="2020" institute="ProQuest LLC" country="789 East Eisenhower Parkway, Ann Arbor, MI, USA">
        <title>Comparative Genomics and Chromosome Evolution.</title>
        <authorList>
            <person name="Mudd A.B."/>
        </authorList>
    </citation>
    <scope>NUCLEOTIDE SEQUENCE</scope>
    <source>
        <strain evidence="7">Female2</strain>
        <tissue evidence="7">Blood</tissue>
    </source>
</reference>
<dbReference type="InterPro" id="IPR007110">
    <property type="entry name" value="Ig-like_dom"/>
</dbReference>
<proteinExistence type="predicted"/>
<dbReference type="Gene3D" id="2.60.40.10">
    <property type="entry name" value="Immunoglobulins"/>
    <property type="match status" value="1"/>
</dbReference>
<keyword evidence="8" id="KW-1185">Reference proteome</keyword>
<dbReference type="SUPFAM" id="SSF48726">
    <property type="entry name" value="Immunoglobulin"/>
    <property type="match status" value="1"/>
</dbReference>
<evidence type="ECO:0000313" key="8">
    <source>
        <dbReference type="Proteomes" id="UP000812440"/>
    </source>
</evidence>
<name>A0A8T2KJE3_9PIPI</name>
<dbReference type="InterPro" id="IPR013783">
    <property type="entry name" value="Ig-like_fold"/>
</dbReference>
<keyword evidence="4" id="KW-0393">Immunoglobulin domain</keyword>
<keyword evidence="2" id="KW-1064">Adaptive immunity</keyword>
<protein>
    <recommendedName>
        <fullName evidence="6">Ig-like domain-containing protein</fullName>
    </recommendedName>
</protein>
<evidence type="ECO:0000259" key="6">
    <source>
        <dbReference type="PROSITE" id="PS50835"/>
    </source>
</evidence>
<evidence type="ECO:0000256" key="3">
    <source>
        <dbReference type="ARBA" id="ARBA00023170"/>
    </source>
</evidence>
<dbReference type="PANTHER" id="PTHR19367:SF18">
    <property type="entry name" value="T CELL RECEPTOR ALPHA VARIABLE 16"/>
    <property type="match status" value="1"/>
</dbReference>
<dbReference type="InterPro" id="IPR051287">
    <property type="entry name" value="TCR_variable_region"/>
</dbReference>
<dbReference type="SMART" id="SM00409">
    <property type="entry name" value="IG"/>
    <property type="match status" value="1"/>
</dbReference>
<dbReference type="InterPro" id="IPR036179">
    <property type="entry name" value="Ig-like_dom_sf"/>
</dbReference>
<keyword evidence="5" id="KW-0391">Immunity</keyword>